<dbReference type="InterPro" id="IPR009734">
    <property type="entry name" value="Myoviridae_GpU"/>
</dbReference>
<comment type="caution">
    <text evidence="1">The sequence shown here is derived from an EMBL/GenBank/DDBJ whole genome shotgun (WGS) entry which is preliminary data.</text>
</comment>
<sequence>MLAALGMFVFETNSALFDRMGRDRDWRHERTPRFGARAASQFTGPGEDRITLVGMLVPEIAGSYSAIETLAEMADEGEAWQLADGRGYFYGTYTIERMSEDRTNLLDDGLARQTGFTIELSRVT</sequence>
<dbReference type="EMBL" id="AGFM01000049">
    <property type="protein sequence ID" value="EHJ59921.1"/>
    <property type="molecule type" value="Genomic_DNA"/>
</dbReference>
<dbReference type="Proteomes" id="UP000004030">
    <property type="component" value="Unassembled WGS sequence"/>
</dbReference>
<proteinExistence type="predicted"/>
<dbReference type="AlphaFoldDB" id="G6EFH3"/>
<dbReference type="Pfam" id="PF06995">
    <property type="entry name" value="Phage_P2_GpU"/>
    <property type="match status" value="1"/>
</dbReference>
<dbReference type="PIRSF" id="PIRSF029208">
    <property type="entry name" value="Phage_tail_GPU"/>
    <property type="match status" value="1"/>
</dbReference>
<protein>
    <submittedName>
        <fullName evidence="1">Phage P2 GpU protein</fullName>
    </submittedName>
</protein>
<organism evidence="1 2">
    <name type="scientific">Novosphingobium pentaromativorans US6-1</name>
    <dbReference type="NCBI Taxonomy" id="1088721"/>
    <lineage>
        <taxon>Bacteria</taxon>
        <taxon>Pseudomonadati</taxon>
        <taxon>Pseudomonadota</taxon>
        <taxon>Alphaproteobacteria</taxon>
        <taxon>Sphingomonadales</taxon>
        <taxon>Sphingomonadaceae</taxon>
        <taxon>Novosphingobium</taxon>
    </lineage>
</organism>
<name>G6EFH3_9SPHN</name>
<reference evidence="1 2" key="1">
    <citation type="journal article" date="2012" name="J. Bacteriol.">
        <title>Genome sequence of benzo(a)pyrene-degrading bacterium Novosphingobium pentaromativorans US6-1.</title>
        <authorList>
            <person name="Luo Y.R."/>
            <person name="Kang S.G."/>
            <person name="Kim S.J."/>
            <person name="Kim M.R."/>
            <person name="Li N."/>
            <person name="Lee J.H."/>
            <person name="Kwon K.K."/>
        </authorList>
    </citation>
    <scope>NUCLEOTIDE SEQUENCE [LARGE SCALE GENOMIC DNA]</scope>
    <source>
        <strain evidence="1 2">US6-1</strain>
    </source>
</reference>
<dbReference type="STRING" id="1088721.JI59_04480"/>
<dbReference type="eggNOG" id="COG3499">
    <property type="taxonomic scope" value="Bacteria"/>
</dbReference>
<evidence type="ECO:0000313" key="1">
    <source>
        <dbReference type="EMBL" id="EHJ59921.1"/>
    </source>
</evidence>
<evidence type="ECO:0000313" key="2">
    <source>
        <dbReference type="Proteomes" id="UP000004030"/>
    </source>
</evidence>
<keyword evidence="2" id="KW-1185">Reference proteome</keyword>
<dbReference type="OrthoDB" id="1550902at2"/>
<dbReference type="InterPro" id="IPR016912">
    <property type="entry name" value="Phage_P2_GpU"/>
</dbReference>
<dbReference type="RefSeq" id="WP_007014002.1">
    <property type="nucleotide sequence ID" value="NZ_AGFM01000049.1"/>
</dbReference>
<dbReference type="PATRIC" id="fig|1088721.3.peg.3052"/>
<dbReference type="KEGG" id="npn:JI59_04480"/>
<accession>G6EFH3</accession>
<gene>
    <name evidence="1" type="ORF">NSU_3094</name>
</gene>